<dbReference type="EMBL" id="FNOY01000123">
    <property type="protein sequence ID" value="SDZ06767.1"/>
    <property type="molecule type" value="Genomic_DNA"/>
</dbReference>
<proteinExistence type="predicted"/>
<name>A0A1H3Q028_9PROT</name>
<gene>
    <name evidence="1" type="ORF">SAMN05421881_11232</name>
</gene>
<organism evidence="1 2">
    <name type="scientific">Nitrosomonas halophila</name>
    <dbReference type="NCBI Taxonomy" id="44576"/>
    <lineage>
        <taxon>Bacteria</taxon>
        <taxon>Pseudomonadati</taxon>
        <taxon>Pseudomonadota</taxon>
        <taxon>Betaproteobacteria</taxon>
        <taxon>Nitrosomonadales</taxon>
        <taxon>Nitrosomonadaceae</taxon>
        <taxon>Nitrosomonas</taxon>
    </lineage>
</organism>
<evidence type="ECO:0000313" key="1">
    <source>
        <dbReference type="EMBL" id="SDZ06767.1"/>
    </source>
</evidence>
<reference evidence="1 2" key="1">
    <citation type="submission" date="2016-10" db="EMBL/GenBank/DDBJ databases">
        <authorList>
            <person name="de Groot N.N."/>
        </authorList>
    </citation>
    <scope>NUCLEOTIDE SEQUENCE [LARGE SCALE GENOMIC DNA]</scope>
    <source>
        <strain evidence="1 2">Nm1</strain>
    </source>
</reference>
<dbReference type="RefSeq" id="WP_176974064.1">
    <property type="nucleotide sequence ID" value="NZ_FNOY01000123.1"/>
</dbReference>
<dbReference type="InterPro" id="IPR046037">
    <property type="entry name" value="DUF5995"/>
</dbReference>
<dbReference type="Proteomes" id="UP000198640">
    <property type="component" value="Unassembled WGS sequence"/>
</dbReference>
<keyword evidence="2" id="KW-1185">Reference proteome</keyword>
<accession>A0A1H3Q028</accession>
<evidence type="ECO:0000313" key="2">
    <source>
        <dbReference type="Proteomes" id="UP000198640"/>
    </source>
</evidence>
<dbReference type="STRING" id="44576.SAMN05421881_11232"/>
<protein>
    <submittedName>
        <fullName evidence="1">Uncharacterized protein</fullName>
    </submittedName>
</protein>
<dbReference type="AlphaFoldDB" id="A0A1H3Q028"/>
<dbReference type="Pfam" id="PF19458">
    <property type="entry name" value="DUF5995"/>
    <property type="match status" value="1"/>
</dbReference>
<sequence length="257" mass="28787">MSDFPASIATPAETIDDVIQQLTAIVDWSKQNNSRIGYFAALYRKVTIQVKKGIEQNFFDDGPRMERLDVIFANRYIHACYQYQTGQSPNRSWICAFDQTERWWPIVLQHLLLGMNAHINLDLGIAAAETVPAEELSGLKGDFDKINQVLASLVGDVQDELAQIWPLLGLMSRYLGNVQTAIINFSMEKARDAAWSFAETLSPLPAAQRQQAIGNKDEAIAAFSRVISHPGWVGALVNKIVRLGERGTTRQRIEILE</sequence>